<dbReference type="Proteomes" id="UP000261295">
    <property type="component" value="Unassembled WGS sequence"/>
</dbReference>
<comment type="caution">
    <text evidence="1">The sequence shown here is derived from an EMBL/GenBank/DDBJ whole genome shotgun (WGS) entry which is preliminary data.</text>
</comment>
<organism evidence="1 2">
    <name type="scientific">Bacteroides uniformis</name>
    <dbReference type="NCBI Taxonomy" id="820"/>
    <lineage>
        <taxon>Bacteria</taxon>
        <taxon>Pseudomonadati</taxon>
        <taxon>Bacteroidota</taxon>
        <taxon>Bacteroidia</taxon>
        <taxon>Bacteroidales</taxon>
        <taxon>Bacteroidaceae</taxon>
        <taxon>Bacteroides</taxon>
    </lineage>
</organism>
<evidence type="ECO:0000313" key="2">
    <source>
        <dbReference type="Proteomes" id="UP000261295"/>
    </source>
</evidence>
<sequence length="66" mass="7392">MATSTNQVAEILSVKINIFLAAGLIFDTVKGYDKVYLIMEEIINCLKLKNIPTLTMMICKICVYSC</sequence>
<dbReference type="EMBL" id="QSTL01000019">
    <property type="protein sequence ID" value="RGM52965.1"/>
    <property type="molecule type" value="Genomic_DNA"/>
</dbReference>
<proteinExistence type="predicted"/>
<gene>
    <name evidence="1" type="ORF">DXC07_17075</name>
</gene>
<dbReference type="AlphaFoldDB" id="A0A3E4XEQ7"/>
<protein>
    <submittedName>
        <fullName evidence="1">Uncharacterized protein</fullName>
    </submittedName>
</protein>
<accession>A0A3E4XEQ7</accession>
<evidence type="ECO:0000313" key="1">
    <source>
        <dbReference type="EMBL" id="RGM52965.1"/>
    </source>
</evidence>
<reference evidence="1 2" key="1">
    <citation type="submission" date="2018-08" db="EMBL/GenBank/DDBJ databases">
        <title>A genome reference for cultivated species of the human gut microbiota.</title>
        <authorList>
            <person name="Zou Y."/>
            <person name="Xue W."/>
            <person name="Luo G."/>
        </authorList>
    </citation>
    <scope>NUCLEOTIDE SEQUENCE [LARGE SCALE GENOMIC DNA]</scope>
    <source>
        <strain evidence="1 2">OM07-9</strain>
    </source>
</reference>
<name>A0A3E4XEQ7_BACUN</name>